<dbReference type="InterPro" id="IPR036291">
    <property type="entry name" value="NAD(P)-bd_dom_sf"/>
</dbReference>
<dbReference type="PANTHER" id="PTHR48079:SF6">
    <property type="entry name" value="NAD(P)-BINDING DOMAIN-CONTAINING PROTEIN-RELATED"/>
    <property type="match status" value="1"/>
</dbReference>
<proteinExistence type="predicted"/>
<dbReference type="AlphaFoldDB" id="F9CVW3"/>
<accession>F9CVW3</accession>
<dbReference type="Pfam" id="PF01370">
    <property type="entry name" value="Epimerase"/>
    <property type="match status" value="1"/>
</dbReference>
<protein>
    <submittedName>
        <fullName evidence="2">Sugar epimerase-like protein</fullName>
    </submittedName>
</protein>
<dbReference type="STRING" id="1001994.MY1_0652"/>
<dbReference type="InterPro" id="IPR051783">
    <property type="entry name" value="NAD(P)-dependent_oxidoreduct"/>
</dbReference>
<organism evidence="2 3">
    <name type="scientific">Nitrosarchaeum koreense MY1</name>
    <dbReference type="NCBI Taxonomy" id="1001994"/>
    <lineage>
        <taxon>Archaea</taxon>
        <taxon>Nitrososphaerota</taxon>
        <taxon>Nitrososphaeria</taxon>
        <taxon>Nitrosopumilales</taxon>
        <taxon>Nitrosopumilaceae</taxon>
        <taxon>Nitrosarchaeum</taxon>
    </lineage>
</organism>
<dbReference type="GO" id="GO:0004029">
    <property type="term" value="F:aldehyde dehydrogenase (NAD+) activity"/>
    <property type="evidence" value="ECO:0007669"/>
    <property type="project" value="TreeGrafter"/>
</dbReference>
<keyword evidence="3" id="KW-1185">Reference proteome</keyword>
<reference evidence="2 3" key="1">
    <citation type="journal article" date="2011" name="J. Bacteriol.">
        <title>Genome Sequence of an Ammonia-Oxidizing Soil Archaeon, "Candidatus Nitrosoarchaeum koreensis" MY1.</title>
        <authorList>
            <person name="Kim B.K."/>
            <person name="Jung M.Y."/>
            <person name="Yu D.S."/>
            <person name="Park S.J."/>
            <person name="Oh T.K."/>
            <person name="Rhee S.K."/>
            <person name="Kim J.F."/>
        </authorList>
    </citation>
    <scope>NUCLEOTIDE SEQUENCE [LARGE SCALE GENOMIC DNA]</scope>
    <source>
        <strain evidence="2 3">MY1</strain>
    </source>
</reference>
<gene>
    <name evidence="2" type="ORF">MY1_0652</name>
</gene>
<comment type="caution">
    <text evidence="2">The sequence shown here is derived from an EMBL/GenBank/DDBJ whole genome shotgun (WGS) entry which is preliminary data.</text>
</comment>
<evidence type="ECO:0000259" key="1">
    <source>
        <dbReference type="Pfam" id="PF01370"/>
    </source>
</evidence>
<sequence>MNLQDTCILVTGGTGFIGSRLAKKLHDSGADITILTRRKQENTPFKIILDDLTNPNLRFEQKFDVVCHLASVTPLEKNKKIIQSVNYDGVKNLFSAISGAKLYVYISGLAVFDPKYDKIIETTPKKSDTEFIKTRIKAQEFLEENCKKSGINFSVAYLGDVVYGNGGFFKSMILDRMQKGTFRIPGNGKYIKNFIHVEDVVGALIAVIQKSETDSYILTDSKPAPFVEFLNYISDNLGVKKPKTVPTALAKLVLGSDAIKLLTRSVSASNHKISQIYDFKFPTYKEGLSNLLPKL</sequence>
<dbReference type="EMBL" id="AFPU01000001">
    <property type="protein sequence ID" value="EGP93415.1"/>
    <property type="molecule type" value="Genomic_DNA"/>
</dbReference>
<dbReference type="GO" id="GO:0005737">
    <property type="term" value="C:cytoplasm"/>
    <property type="evidence" value="ECO:0007669"/>
    <property type="project" value="TreeGrafter"/>
</dbReference>
<dbReference type="PANTHER" id="PTHR48079">
    <property type="entry name" value="PROTEIN YEEZ"/>
    <property type="match status" value="1"/>
</dbReference>
<dbReference type="Gene3D" id="3.40.50.720">
    <property type="entry name" value="NAD(P)-binding Rossmann-like Domain"/>
    <property type="match status" value="1"/>
</dbReference>
<name>F9CVW3_9ARCH</name>
<dbReference type="SUPFAM" id="SSF51735">
    <property type="entry name" value="NAD(P)-binding Rossmann-fold domains"/>
    <property type="match status" value="1"/>
</dbReference>
<dbReference type="Proteomes" id="UP000004440">
    <property type="component" value="Unassembled WGS sequence"/>
</dbReference>
<evidence type="ECO:0000313" key="3">
    <source>
        <dbReference type="Proteomes" id="UP000004440"/>
    </source>
</evidence>
<evidence type="ECO:0000313" key="2">
    <source>
        <dbReference type="EMBL" id="EGP93415.1"/>
    </source>
</evidence>
<feature type="domain" description="NAD-dependent epimerase/dehydratase" evidence="1">
    <location>
        <begin position="8"/>
        <end position="213"/>
    </location>
</feature>
<dbReference type="InterPro" id="IPR001509">
    <property type="entry name" value="Epimerase_deHydtase"/>
</dbReference>